<sequence length="1102" mass="125266">MSKILLSVREGVEFEAHILDEAPSRDLALLIAELPDDRRLKPVAISAPWSVGPVAIFHMLHLKDGIVAPLRAEFSSVSLSAVNYEIDYEITTIDKVWTHSGLKIEGGISGAPVVSERDDSVVGVACAGADEISYAFFVPLVTLQNEPLSKAQSISQAVYGAMENATRLGRLPNRRGVTLRSWQATRNAVQSLAITGVYERTYAISRPSLQSAIDNFLKSEAIVSILAGASGVGKSASIAYMLRRIRWNRPIMYLRATQFIVNKHPLQEALAHALGLSDTNTLNEFQPFQPPYPLLVIDGLNELTLRKDEWPNFISQELPVFIALLKSKNWKLLLTTRTEHLDIFDHLPDLLKRSLYHPFSEVQDEKPPYEVSHIRLESFNRSEFDELRARYGLPQDIPFAELRHPIVFKIMVEAHGTSESNRIRVREILAEYVRKTVKKIHTRCSNRAPDKIFSIIENWTALKVKMALGYIPSDAINEARDEEIAEAAVAEGLFERVPCGYRYVYDEIFEFVRAKSLAHELLTLTCENLNNVTNVISSSVEGGLTAGIIARALELIENQSPAWVKEFAVKWSSELEVSQTFDLHNQYLAVEILSRVEKGGPLDQVKDILQILRVDKEDGSSNGWGEISNLPKAVSFDHISYAFDLKRAWLMVCNAVKANPNSDSHPFRWKDIGTNYDGSWDSAKFKLENMERYKVLRHMIDGYPKETFAKLVQGLAETVEVGREHSLASFCAQVISIYIDRFPLLEVVRAVVLDNYIPEVVQRLAVNRGEEILELLFHPRLRLYEAPSKTSNCLFTVRSVRPDLTYEVELIAKKMVFDYDAPICLFINLISNFDSDHQCKLIQTRLVAEWNDGLANIMQLDVAMQIGLVSFEEMVEFYSQRLRNGSFTYLGEDMRLMMGNLSNKIRLTIDPILQAQQIDLVIEALCRPCLGQFGYDGYDLIIAAEELLSCILPNKTNPKALLAYINDVCHLYPQNAEILKYFLYARHDDKIAWQSLKCRVCDVIFANVADLDVLASILRHGCEQSHQPEILRYFSESMFRNIGEEAVFKIVVDYISMYREFNFLPEGTICLCQLLKQIAPNTYERYREHLDWVLDDNQQFDL</sequence>
<dbReference type="EMBL" id="LUUG01000070">
    <property type="protein sequence ID" value="OAI04773.1"/>
    <property type="molecule type" value="Genomic_DNA"/>
</dbReference>
<evidence type="ECO:0000313" key="1">
    <source>
        <dbReference type="EMBL" id="OAI04773.1"/>
    </source>
</evidence>
<dbReference type="SUPFAM" id="SSF50494">
    <property type="entry name" value="Trypsin-like serine proteases"/>
    <property type="match status" value="1"/>
</dbReference>
<dbReference type="Proteomes" id="UP000078090">
    <property type="component" value="Unassembled WGS sequence"/>
</dbReference>
<accession>A0A177MHF1</accession>
<evidence type="ECO:0008006" key="3">
    <source>
        <dbReference type="Google" id="ProtNLM"/>
    </source>
</evidence>
<proteinExistence type="predicted"/>
<evidence type="ECO:0000313" key="2">
    <source>
        <dbReference type="Proteomes" id="UP000078090"/>
    </source>
</evidence>
<name>A0A177MHF1_METMH</name>
<reference evidence="1 2" key="1">
    <citation type="submission" date="2016-03" db="EMBL/GenBank/DDBJ databases">
        <authorList>
            <person name="Ploux O."/>
        </authorList>
    </citation>
    <scope>NUCLEOTIDE SEQUENCE [LARGE SCALE GENOMIC DNA]</scope>
    <source>
        <strain evidence="1 2">R-45363</strain>
    </source>
</reference>
<protein>
    <recommendedName>
        <fullName evidence="3">NACHT domain-containing protein</fullName>
    </recommendedName>
</protein>
<comment type="caution">
    <text evidence="1">The sequence shown here is derived from an EMBL/GenBank/DDBJ whole genome shotgun (WGS) entry which is preliminary data.</text>
</comment>
<dbReference type="InterPro" id="IPR027417">
    <property type="entry name" value="P-loop_NTPase"/>
</dbReference>
<dbReference type="AlphaFoldDB" id="A0A177MHF1"/>
<dbReference type="InterPro" id="IPR009003">
    <property type="entry name" value="Peptidase_S1_PA"/>
</dbReference>
<dbReference type="SUPFAM" id="SSF52540">
    <property type="entry name" value="P-loop containing nucleoside triphosphate hydrolases"/>
    <property type="match status" value="1"/>
</dbReference>
<organism evidence="1 2">
    <name type="scientific">Methylomonas methanica</name>
    <dbReference type="NCBI Taxonomy" id="421"/>
    <lineage>
        <taxon>Bacteria</taxon>
        <taxon>Pseudomonadati</taxon>
        <taxon>Pseudomonadota</taxon>
        <taxon>Gammaproteobacteria</taxon>
        <taxon>Methylococcales</taxon>
        <taxon>Methylococcaceae</taxon>
        <taxon>Methylomonas</taxon>
    </lineage>
</organism>
<gene>
    <name evidence="1" type="ORF">A1332_14065</name>
</gene>